<dbReference type="Pfam" id="PF16906">
    <property type="entry name" value="Ribosomal_L26"/>
    <property type="match status" value="1"/>
</dbReference>
<dbReference type="GO" id="GO:0003723">
    <property type="term" value="F:RNA binding"/>
    <property type="evidence" value="ECO:0007669"/>
    <property type="project" value="InterPro"/>
</dbReference>
<dbReference type="CDD" id="cd06089">
    <property type="entry name" value="KOW_RPL26"/>
    <property type="match status" value="1"/>
</dbReference>
<evidence type="ECO:0000256" key="2">
    <source>
        <dbReference type="ARBA" id="ARBA00006374"/>
    </source>
</evidence>
<dbReference type="GO" id="GO:0015934">
    <property type="term" value="C:large ribosomal subunit"/>
    <property type="evidence" value="ECO:0007669"/>
    <property type="project" value="InterPro"/>
</dbReference>
<feature type="compositionally biased region" description="Polar residues" evidence="7">
    <location>
        <begin position="562"/>
        <end position="578"/>
    </location>
</feature>
<dbReference type="InterPro" id="IPR041988">
    <property type="entry name" value="Ribosomal_uL24_KOW"/>
</dbReference>
<dbReference type="FunFam" id="2.30.30.30:FF:000009">
    <property type="entry name" value="60S ribosomal protein L26"/>
    <property type="match status" value="1"/>
</dbReference>
<dbReference type="OrthoDB" id="1688503at2759"/>
<dbReference type="AlphaFoldDB" id="A0A9W8B324"/>
<keyword evidence="5" id="KW-0539">Nucleus</keyword>
<comment type="caution">
    <text evidence="9">The sequence shown here is derived from an EMBL/GenBank/DDBJ whole genome shotgun (WGS) entry which is preliminary data.</text>
</comment>
<dbReference type="GO" id="GO:0006364">
    <property type="term" value="P:rRNA processing"/>
    <property type="evidence" value="ECO:0007669"/>
    <property type="project" value="InterPro"/>
</dbReference>
<comment type="similarity">
    <text evidence="2">Belongs to the RRP1 family.</text>
</comment>
<dbReference type="SMART" id="SM00739">
    <property type="entry name" value="KOW"/>
    <property type="match status" value="1"/>
</dbReference>
<keyword evidence="4" id="KW-0689">Ribosomal protein</keyword>
<dbReference type="GO" id="GO:0006412">
    <property type="term" value="P:translation"/>
    <property type="evidence" value="ECO:0007669"/>
    <property type="project" value="InterPro"/>
</dbReference>
<feature type="region of interest" description="Disordered" evidence="7">
    <location>
        <begin position="530"/>
        <end position="578"/>
    </location>
</feature>
<feature type="region of interest" description="Disordered" evidence="7">
    <location>
        <begin position="378"/>
        <end position="456"/>
    </location>
</feature>
<dbReference type="InterPro" id="IPR005756">
    <property type="entry name" value="Ribosomal_uL24_euk/arc"/>
</dbReference>
<dbReference type="GO" id="GO:0030688">
    <property type="term" value="C:preribosome, small subunit precursor"/>
    <property type="evidence" value="ECO:0007669"/>
    <property type="project" value="InterPro"/>
</dbReference>
<evidence type="ECO:0000313" key="10">
    <source>
        <dbReference type="Proteomes" id="UP001151582"/>
    </source>
</evidence>
<comment type="similarity">
    <text evidence="3">Belongs to the universal ribosomal protein uL24 family.</text>
</comment>
<keyword evidence="10" id="KW-1185">Reference proteome</keyword>
<dbReference type="Proteomes" id="UP001151582">
    <property type="component" value="Unassembled WGS sequence"/>
</dbReference>
<gene>
    <name evidence="9" type="ORF">H4R34_002928</name>
</gene>
<dbReference type="Gene3D" id="2.30.30.30">
    <property type="match status" value="1"/>
</dbReference>
<dbReference type="GO" id="GO:0005634">
    <property type="term" value="C:nucleus"/>
    <property type="evidence" value="ECO:0007669"/>
    <property type="project" value="UniProtKB-SubCell"/>
</dbReference>
<feature type="domain" description="KOW" evidence="8">
    <location>
        <begin position="48"/>
        <end position="75"/>
    </location>
</feature>
<evidence type="ECO:0000256" key="1">
    <source>
        <dbReference type="ARBA" id="ARBA00004123"/>
    </source>
</evidence>
<accession>A0A9W8B324</accession>
<reference evidence="9" key="1">
    <citation type="submission" date="2022-07" db="EMBL/GenBank/DDBJ databases">
        <title>Phylogenomic reconstructions and comparative analyses of Kickxellomycotina fungi.</title>
        <authorList>
            <person name="Reynolds N.K."/>
            <person name="Stajich J.E."/>
            <person name="Barry K."/>
            <person name="Grigoriev I.V."/>
            <person name="Crous P."/>
            <person name="Smith M.E."/>
        </authorList>
    </citation>
    <scope>NUCLEOTIDE SEQUENCE</scope>
    <source>
        <strain evidence="9">RSA 567</strain>
    </source>
</reference>
<feature type="region of interest" description="Disordered" evidence="7">
    <location>
        <begin position="493"/>
        <end position="516"/>
    </location>
</feature>
<sequence length="578" mass="64680">MKFSPNVSSSRRKCRKAHFSAPSGERRVIMSASLSKDLRAKHSFRAIPVRKDDEVMVVRGTHKGREGRVVQVYRKKYVIHIDRLVREKVNGATVPIGIHPSNVVVTKFKLDKDRKAIIGRRSSTEGGEETAMKETNFGKRLGSNGVWMSDKPLVQRALVTQLASAMLTMHTENVLTFVRAYWSVMAKEWLGIDKHRIDKFLSLSRMMVRYTFAWLYEQGWQPAHLEAHTAILSQELLDPSANRIPTGLQFHFVDCFWPELHEAIAVESRAAVPLAQLLAPVIQYVAQTTTKAGLARINDQVLQPLYNAMSEDEYQTTYPYFDWELPLLRDRLFLTGADPSTKGKGRRFLYSASQVIEKCFPTPEGHTLPMPSVTLEPANGVPNKRKRSAAPEVSQAVPDTTFSTGKEKQGKNKKNKAPMAALLANTSQPSQNTKAKVKRTKANGAPMLATEAPVVGDPEVRARRTALKRQRLQQLKHQSDAEWKVVDQATLHSPPAAAPQPLSNSSSPRTPRGKKQVQWCLQSNQVKKFHKRLPVTPMPQPVKLGLPTQSVLRTPDRDNERGQTNGANGTPTKANYTS</sequence>
<comment type="subcellular location">
    <subcellularLocation>
        <location evidence="1">Nucleus</location>
    </subcellularLocation>
</comment>
<dbReference type="InterPro" id="IPR005825">
    <property type="entry name" value="Ribosomal_uL24_CS"/>
</dbReference>
<dbReference type="GO" id="GO:0003735">
    <property type="term" value="F:structural constituent of ribosome"/>
    <property type="evidence" value="ECO:0007669"/>
    <property type="project" value="InterPro"/>
</dbReference>
<dbReference type="PANTHER" id="PTHR11143">
    <property type="entry name" value="60S RIBOSOMAL PROTEIN L26 FAMILY MEMBER"/>
    <property type="match status" value="1"/>
</dbReference>
<name>A0A9W8B324_9FUNG</name>
<dbReference type="NCBIfam" id="TIGR01080">
    <property type="entry name" value="rplX_A_E"/>
    <property type="match status" value="1"/>
</dbReference>
<evidence type="ECO:0000256" key="7">
    <source>
        <dbReference type="SAM" id="MobiDB-lite"/>
    </source>
</evidence>
<evidence type="ECO:0000256" key="5">
    <source>
        <dbReference type="ARBA" id="ARBA00023242"/>
    </source>
</evidence>
<dbReference type="SUPFAM" id="SSF50104">
    <property type="entry name" value="Translation proteins SH3-like domain"/>
    <property type="match status" value="1"/>
</dbReference>
<dbReference type="InterPro" id="IPR005824">
    <property type="entry name" value="KOW"/>
</dbReference>
<keyword evidence="6" id="KW-0687">Ribonucleoprotein</keyword>
<dbReference type="PROSITE" id="PS01108">
    <property type="entry name" value="RIBOSOMAL_L24"/>
    <property type="match status" value="1"/>
</dbReference>
<dbReference type="InterPro" id="IPR008991">
    <property type="entry name" value="Translation_prot_SH3-like_sf"/>
</dbReference>
<feature type="region of interest" description="Disordered" evidence="7">
    <location>
        <begin position="1"/>
        <end position="22"/>
    </location>
</feature>
<dbReference type="Pfam" id="PF05997">
    <property type="entry name" value="Nop52"/>
    <property type="match status" value="1"/>
</dbReference>
<evidence type="ECO:0000313" key="9">
    <source>
        <dbReference type="EMBL" id="KAJ1979173.1"/>
    </source>
</evidence>
<organism evidence="9 10">
    <name type="scientific">Dimargaris verticillata</name>
    <dbReference type="NCBI Taxonomy" id="2761393"/>
    <lineage>
        <taxon>Eukaryota</taxon>
        <taxon>Fungi</taxon>
        <taxon>Fungi incertae sedis</taxon>
        <taxon>Zoopagomycota</taxon>
        <taxon>Kickxellomycotina</taxon>
        <taxon>Dimargaritomycetes</taxon>
        <taxon>Dimargaritales</taxon>
        <taxon>Dimargaritaceae</taxon>
        <taxon>Dimargaris</taxon>
    </lineage>
</organism>
<evidence type="ECO:0000256" key="3">
    <source>
        <dbReference type="ARBA" id="ARBA00010618"/>
    </source>
</evidence>
<evidence type="ECO:0000256" key="4">
    <source>
        <dbReference type="ARBA" id="ARBA00022980"/>
    </source>
</evidence>
<dbReference type="InterPro" id="IPR010301">
    <property type="entry name" value="RRP1"/>
</dbReference>
<dbReference type="InterPro" id="IPR014722">
    <property type="entry name" value="Rib_uL2_dom2"/>
</dbReference>
<protein>
    <recommendedName>
        <fullName evidence="8">KOW domain-containing protein</fullName>
    </recommendedName>
</protein>
<dbReference type="EMBL" id="JANBQB010000233">
    <property type="protein sequence ID" value="KAJ1979173.1"/>
    <property type="molecule type" value="Genomic_DNA"/>
</dbReference>
<dbReference type="Pfam" id="PF00467">
    <property type="entry name" value="KOW"/>
    <property type="match status" value="1"/>
</dbReference>
<evidence type="ECO:0000259" key="8">
    <source>
        <dbReference type="SMART" id="SM00739"/>
    </source>
</evidence>
<evidence type="ECO:0000256" key="6">
    <source>
        <dbReference type="ARBA" id="ARBA00023274"/>
    </source>
</evidence>
<feature type="compositionally biased region" description="Polar residues" evidence="7">
    <location>
        <begin position="424"/>
        <end position="434"/>
    </location>
</feature>
<proteinExistence type="inferred from homology"/>